<dbReference type="Proteomes" id="UP000198508">
    <property type="component" value="Unassembled WGS sequence"/>
</dbReference>
<evidence type="ECO:0000256" key="3">
    <source>
        <dbReference type="ARBA" id="ARBA00023027"/>
    </source>
</evidence>
<dbReference type="GeneID" id="93280712"/>
<dbReference type="RefSeq" id="WP_092364769.1">
    <property type="nucleotide sequence ID" value="NZ_FOIM01000013.1"/>
</dbReference>
<feature type="domain" description="D-isomer specific 2-hydroxyacid dehydrogenase catalytic" evidence="5">
    <location>
        <begin position="15"/>
        <end position="315"/>
    </location>
</feature>
<dbReference type="InterPro" id="IPR050418">
    <property type="entry name" value="D-iso_2-hydroxyacid_DH_PdxB"/>
</dbReference>
<dbReference type="PANTHER" id="PTHR43761:SF1">
    <property type="entry name" value="D-ISOMER SPECIFIC 2-HYDROXYACID DEHYDROGENASE CATALYTIC DOMAIN-CONTAINING PROTEIN-RELATED"/>
    <property type="match status" value="1"/>
</dbReference>
<evidence type="ECO:0000256" key="4">
    <source>
        <dbReference type="RuleBase" id="RU003719"/>
    </source>
</evidence>
<evidence type="ECO:0000313" key="8">
    <source>
        <dbReference type="Proteomes" id="UP000198508"/>
    </source>
</evidence>
<dbReference type="InterPro" id="IPR006140">
    <property type="entry name" value="D-isomer_DH_NAD-bd"/>
</dbReference>
<keyword evidence="8" id="KW-1185">Reference proteome</keyword>
<dbReference type="CDD" id="cd05299">
    <property type="entry name" value="CtBP_dh"/>
    <property type="match status" value="1"/>
</dbReference>
<evidence type="ECO:0000256" key="1">
    <source>
        <dbReference type="ARBA" id="ARBA00005854"/>
    </source>
</evidence>
<dbReference type="STRING" id="460384.SAMN05216313_113113"/>
<evidence type="ECO:0000256" key="2">
    <source>
        <dbReference type="ARBA" id="ARBA00023002"/>
    </source>
</evidence>
<dbReference type="GO" id="GO:0051287">
    <property type="term" value="F:NAD binding"/>
    <property type="evidence" value="ECO:0007669"/>
    <property type="project" value="InterPro"/>
</dbReference>
<dbReference type="PANTHER" id="PTHR43761">
    <property type="entry name" value="D-ISOMER SPECIFIC 2-HYDROXYACID DEHYDROGENASE FAMILY PROTEIN (AFU_ORTHOLOGUE AFUA_1G13630)"/>
    <property type="match status" value="1"/>
</dbReference>
<reference evidence="8" key="1">
    <citation type="submission" date="2016-10" db="EMBL/GenBank/DDBJ databases">
        <authorList>
            <person name="Varghese N."/>
            <person name="Submissions S."/>
        </authorList>
    </citation>
    <scope>NUCLEOTIDE SEQUENCE [LARGE SCALE GENOMIC DNA]</scope>
    <source>
        <strain evidence="8">NLAE-zl-G277</strain>
    </source>
</reference>
<dbReference type="SUPFAM" id="SSF51735">
    <property type="entry name" value="NAD(P)-binding Rossmann-fold domains"/>
    <property type="match status" value="1"/>
</dbReference>
<dbReference type="SUPFAM" id="SSF52283">
    <property type="entry name" value="Formate/glycerate dehydrogenase catalytic domain-like"/>
    <property type="match status" value="1"/>
</dbReference>
<dbReference type="Gene3D" id="3.40.50.720">
    <property type="entry name" value="NAD(P)-binding Rossmann-like Domain"/>
    <property type="match status" value="2"/>
</dbReference>
<evidence type="ECO:0000259" key="6">
    <source>
        <dbReference type="Pfam" id="PF02826"/>
    </source>
</evidence>
<keyword evidence="2 4" id="KW-0560">Oxidoreductase</keyword>
<accession>A0A1I0GXK3</accession>
<name>A0A1I0GXK3_9FIRM</name>
<evidence type="ECO:0000259" key="5">
    <source>
        <dbReference type="Pfam" id="PF00389"/>
    </source>
</evidence>
<dbReference type="FunFam" id="3.40.50.720:FF:000203">
    <property type="entry name" value="D-3-phosphoglycerate dehydrogenase (SerA)"/>
    <property type="match status" value="1"/>
</dbReference>
<dbReference type="EMBL" id="FOIM01000013">
    <property type="protein sequence ID" value="SET75976.1"/>
    <property type="molecule type" value="Genomic_DNA"/>
</dbReference>
<dbReference type="Pfam" id="PF00389">
    <property type="entry name" value="2-Hacid_dh"/>
    <property type="match status" value="1"/>
</dbReference>
<organism evidence="7 8">
    <name type="scientific">Enterocloster lavalensis</name>
    <dbReference type="NCBI Taxonomy" id="460384"/>
    <lineage>
        <taxon>Bacteria</taxon>
        <taxon>Bacillati</taxon>
        <taxon>Bacillota</taxon>
        <taxon>Clostridia</taxon>
        <taxon>Lachnospirales</taxon>
        <taxon>Lachnospiraceae</taxon>
        <taxon>Enterocloster</taxon>
    </lineage>
</organism>
<evidence type="ECO:0000313" key="7">
    <source>
        <dbReference type="EMBL" id="SET75976.1"/>
    </source>
</evidence>
<protein>
    <submittedName>
        <fullName evidence="7">D-3-phosphoglycerate dehydrogenase</fullName>
    </submittedName>
</protein>
<dbReference type="InterPro" id="IPR029753">
    <property type="entry name" value="D-isomer_DH_CS"/>
</dbReference>
<sequence>MKVVITDYQYDNVDAERRIVEDAGFELLDYQVKTPGALIPLVKDADAIITQYADIDRQVIESLEHCKMIIKYGIGVNNIDCRAAGEKGIYVCNVPDYGVHEVSDQAVTMILCLGKKLEPLQEDLRRGKWGYGGIVPVKRFTECRAGLIGFGRIPQMVCRKLQAFGMEILVYDPFVDDAVIEAAGASRASVEEICRNADFISVHCPLTEETRHMIGEKEFAMMKPESCIVNTARGGVVDEQALIGALNEGRIAGAGVDVFEEEPVSVYHPLLHMENVIATPHSAWYSETAITTLQRKAAEEVVNVLQGNEPFHCVNRQYLQ</sequence>
<dbReference type="InterPro" id="IPR043322">
    <property type="entry name" value="CtBP"/>
</dbReference>
<dbReference type="AlphaFoldDB" id="A0A1I0GXK3"/>
<comment type="similarity">
    <text evidence="1 4">Belongs to the D-isomer specific 2-hydroxyacid dehydrogenase family.</text>
</comment>
<dbReference type="InterPro" id="IPR036291">
    <property type="entry name" value="NAD(P)-bd_dom_sf"/>
</dbReference>
<gene>
    <name evidence="7" type="ORF">SAMN05216313_113113</name>
</gene>
<feature type="domain" description="D-isomer specific 2-hydroxyacid dehydrogenase NAD-binding" evidence="6">
    <location>
        <begin position="108"/>
        <end position="283"/>
    </location>
</feature>
<dbReference type="PROSITE" id="PS00670">
    <property type="entry name" value="D_2_HYDROXYACID_DH_2"/>
    <property type="match status" value="1"/>
</dbReference>
<proteinExistence type="inferred from homology"/>
<dbReference type="Pfam" id="PF02826">
    <property type="entry name" value="2-Hacid_dh_C"/>
    <property type="match status" value="1"/>
</dbReference>
<keyword evidence="3" id="KW-0520">NAD</keyword>
<dbReference type="GO" id="GO:0003714">
    <property type="term" value="F:transcription corepressor activity"/>
    <property type="evidence" value="ECO:0007669"/>
    <property type="project" value="InterPro"/>
</dbReference>
<dbReference type="InterPro" id="IPR006139">
    <property type="entry name" value="D-isomer_2_OHA_DH_cat_dom"/>
</dbReference>
<dbReference type="GO" id="GO:0016616">
    <property type="term" value="F:oxidoreductase activity, acting on the CH-OH group of donors, NAD or NADP as acceptor"/>
    <property type="evidence" value="ECO:0007669"/>
    <property type="project" value="InterPro"/>
</dbReference>